<dbReference type="GO" id="GO:0005615">
    <property type="term" value="C:extracellular space"/>
    <property type="evidence" value="ECO:0007669"/>
    <property type="project" value="InterPro"/>
</dbReference>
<protein>
    <recommendedName>
        <fullName evidence="3">Cocaine- and amphetamine-regulated transcript protein</fullName>
    </recommendedName>
</protein>
<dbReference type="GO" id="GO:0008343">
    <property type="term" value="P:adult feeding behavior"/>
    <property type="evidence" value="ECO:0007669"/>
    <property type="project" value="InterPro"/>
</dbReference>
<organism evidence="1 2">
    <name type="scientific">Labrus bergylta</name>
    <name type="common">ballan wrasse</name>
    <dbReference type="NCBI Taxonomy" id="56723"/>
    <lineage>
        <taxon>Eukaryota</taxon>
        <taxon>Metazoa</taxon>
        <taxon>Chordata</taxon>
        <taxon>Craniata</taxon>
        <taxon>Vertebrata</taxon>
        <taxon>Euteleostomi</taxon>
        <taxon>Actinopterygii</taxon>
        <taxon>Neopterygii</taxon>
        <taxon>Teleostei</taxon>
        <taxon>Neoteleostei</taxon>
        <taxon>Acanthomorphata</taxon>
        <taxon>Eupercaria</taxon>
        <taxon>Labriformes</taxon>
        <taxon>Labridae</taxon>
        <taxon>Labrus</taxon>
    </lineage>
</organism>
<keyword evidence="2" id="KW-1185">Reference proteome</keyword>
<evidence type="ECO:0000313" key="2">
    <source>
        <dbReference type="Proteomes" id="UP000261660"/>
    </source>
</evidence>
<dbReference type="InterPro" id="IPR036722">
    <property type="entry name" value="CART_C_sf"/>
</dbReference>
<proteinExistence type="predicted"/>
<dbReference type="GO" id="GO:0007186">
    <property type="term" value="P:G protein-coupled receptor signaling pathway"/>
    <property type="evidence" value="ECO:0007669"/>
    <property type="project" value="InterPro"/>
</dbReference>
<dbReference type="Proteomes" id="UP000261660">
    <property type="component" value="Unplaced"/>
</dbReference>
<dbReference type="Ensembl" id="ENSLBET00000033080.1">
    <property type="protein sequence ID" value="ENSLBEP00000031654.1"/>
    <property type="gene ID" value="ENSLBEG00000023887.1"/>
</dbReference>
<dbReference type="GO" id="GO:0043410">
    <property type="term" value="P:positive regulation of MAPK cascade"/>
    <property type="evidence" value="ECO:0007669"/>
    <property type="project" value="InterPro"/>
</dbReference>
<accession>A0A3Q3GJC7</accession>
<dbReference type="SUPFAM" id="SSF64546">
    <property type="entry name" value="Satiety factor CART (cocaine and amphetamine regulated transcript)"/>
    <property type="match status" value="1"/>
</dbReference>
<evidence type="ECO:0000313" key="1">
    <source>
        <dbReference type="Ensembl" id="ENSLBEP00000031654.1"/>
    </source>
</evidence>
<dbReference type="GeneTree" id="ENSGT00740000117108"/>
<sequence length="103" mass="11772">SVILQPLYVTLHCVIIKIIKIISVDEKSGSTCIYVEVLMKSDSSVKTERFGRLPGLCRRLKRRRVTVLCNQEKFCWRGLKARAGQVCVCPRGSRCSRFFVHSL</sequence>
<name>A0A3Q3GJC7_9LABR</name>
<dbReference type="GO" id="GO:0032099">
    <property type="term" value="P:negative regulation of appetite"/>
    <property type="evidence" value="ECO:0007669"/>
    <property type="project" value="InterPro"/>
</dbReference>
<reference evidence="1" key="2">
    <citation type="submission" date="2025-09" db="UniProtKB">
        <authorList>
            <consortium name="Ensembl"/>
        </authorList>
    </citation>
    <scope>IDENTIFICATION</scope>
</reference>
<dbReference type="AlphaFoldDB" id="A0A3Q3GJC7"/>
<dbReference type="FunCoup" id="A0A3Q3GJC7">
    <property type="interactions" value="2"/>
</dbReference>
<evidence type="ECO:0008006" key="3">
    <source>
        <dbReference type="Google" id="ProtNLM"/>
    </source>
</evidence>
<dbReference type="InParanoid" id="A0A3Q3GJC7"/>
<dbReference type="GO" id="GO:0005184">
    <property type="term" value="F:neuropeptide hormone activity"/>
    <property type="evidence" value="ECO:0007669"/>
    <property type="project" value="InterPro"/>
</dbReference>
<reference evidence="1" key="1">
    <citation type="submission" date="2025-08" db="UniProtKB">
        <authorList>
            <consortium name="Ensembl"/>
        </authorList>
    </citation>
    <scope>IDENTIFICATION</scope>
</reference>